<evidence type="ECO:0000313" key="3">
    <source>
        <dbReference type="Proteomes" id="UP000177610"/>
    </source>
</evidence>
<evidence type="ECO:0000259" key="1">
    <source>
        <dbReference type="Pfam" id="PF13529"/>
    </source>
</evidence>
<evidence type="ECO:0000313" key="2">
    <source>
        <dbReference type="EMBL" id="OGE73974.1"/>
    </source>
</evidence>
<reference evidence="2 3" key="1">
    <citation type="journal article" date="2016" name="Nat. Commun.">
        <title>Thousands of microbial genomes shed light on interconnected biogeochemical processes in an aquifer system.</title>
        <authorList>
            <person name="Anantharaman K."/>
            <person name="Brown C.T."/>
            <person name="Hug L.A."/>
            <person name="Sharon I."/>
            <person name="Castelle C.J."/>
            <person name="Probst A.J."/>
            <person name="Thomas B.C."/>
            <person name="Singh A."/>
            <person name="Wilkins M.J."/>
            <person name="Karaoz U."/>
            <person name="Brodie E.L."/>
            <person name="Williams K.H."/>
            <person name="Hubbard S.S."/>
            <person name="Banfield J.F."/>
        </authorList>
    </citation>
    <scope>NUCLEOTIDE SEQUENCE [LARGE SCALE GENOMIC DNA]</scope>
</reference>
<comment type="caution">
    <text evidence="2">The sequence shown here is derived from an EMBL/GenBank/DDBJ whole genome shotgun (WGS) entry which is preliminary data.</text>
</comment>
<protein>
    <recommendedName>
        <fullName evidence="1">Peptidase C39-like domain-containing protein</fullName>
    </recommendedName>
</protein>
<dbReference type="Pfam" id="PF13529">
    <property type="entry name" value="Peptidase_C39_2"/>
    <property type="match status" value="1"/>
</dbReference>
<dbReference type="PANTHER" id="PTHR37806:SF1">
    <property type="entry name" value="PEPTIDASE C39-LIKE DOMAIN-CONTAINING PROTEIN"/>
    <property type="match status" value="1"/>
</dbReference>
<dbReference type="STRING" id="1817821.A2717_00360"/>
<organism evidence="2 3">
    <name type="scientific">Candidatus Doudnabacteria bacterium RIFCSPHIGHO2_01_FULL_41_86</name>
    <dbReference type="NCBI Taxonomy" id="1817821"/>
    <lineage>
        <taxon>Bacteria</taxon>
        <taxon>Candidatus Doudnaibacteriota</taxon>
    </lineage>
</organism>
<feature type="domain" description="Peptidase C39-like" evidence="1">
    <location>
        <begin position="68"/>
        <end position="220"/>
    </location>
</feature>
<proteinExistence type="predicted"/>
<dbReference type="EMBL" id="MFEH01000003">
    <property type="protein sequence ID" value="OGE73974.1"/>
    <property type="molecule type" value="Genomic_DNA"/>
</dbReference>
<dbReference type="InterPro" id="IPR039564">
    <property type="entry name" value="Peptidase_C39-like"/>
</dbReference>
<dbReference type="Gene3D" id="3.90.70.10">
    <property type="entry name" value="Cysteine proteinases"/>
    <property type="match status" value="1"/>
</dbReference>
<dbReference type="Proteomes" id="UP000177610">
    <property type="component" value="Unassembled WGS sequence"/>
</dbReference>
<dbReference type="PANTHER" id="PTHR37806">
    <property type="entry name" value="LMO0724 PROTEIN"/>
    <property type="match status" value="1"/>
</dbReference>
<gene>
    <name evidence="2" type="ORF">A2717_00360</name>
</gene>
<name>A0A1F5N8P5_9BACT</name>
<dbReference type="AlphaFoldDB" id="A0A1F5N8P5"/>
<sequence length="309" mass="34589">MKMKNFKLKKYLPNTKASAIILACFLILGLWQQTRSSWSATLIHLNRLLNKNIFQSGAVNGHAITTRLDVPFHRQEHSLSCEIAALKMALSAYGLDIPESELIDRMPFGPMNSDPNEVFVGNIDGRMPTTGYGVYWSPIAKVGNAYLRSEIFQASPATVAEHINAGRPIVMWGYFGRGSRIDWTTPEGKRIPAVMGEHARTIIGFSGDIDAPDGFVVMDPIYGEQFWSTSDLFSNWLPFDKMGVVIYPHSKWVRIEGSPTIWEISSDAKIKYPLAMNWARFLEYGGVPDGVKLISSQELSTMTNGFLIY</sequence>
<accession>A0A1F5N8P5</accession>